<name>A0A1I8G125_9PLAT</name>
<protein>
    <submittedName>
        <fullName evidence="2">Secreted protein</fullName>
    </submittedName>
</protein>
<dbReference type="Proteomes" id="UP000095280">
    <property type="component" value="Unplaced"/>
</dbReference>
<evidence type="ECO:0000313" key="2">
    <source>
        <dbReference type="WBParaSite" id="maker-uti_cns_0000574-snap-gene-0.2-mRNA-1"/>
    </source>
</evidence>
<dbReference type="AlphaFoldDB" id="A0A1I8G125"/>
<dbReference type="WBParaSite" id="maker-uti_cns_0000574-snap-gene-0.2-mRNA-1">
    <property type="protein sequence ID" value="maker-uti_cns_0000574-snap-gene-0.2-mRNA-1"/>
    <property type="gene ID" value="maker-uti_cns_0000574-snap-gene-0.2"/>
</dbReference>
<keyword evidence="1" id="KW-1185">Reference proteome</keyword>
<evidence type="ECO:0000313" key="1">
    <source>
        <dbReference type="Proteomes" id="UP000095280"/>
    </source>
</evidence>
<reference evidence="2" key="1">
    <citation type="submission" date="2016-11" db="UniProtKB">
        <authorList>
            <consortium name="WormBaseParasite"/>
        </authorList>
    </citation>
    <scope>IDENTIFICATION</scope>
</reference>
<accession>A0A1I8G125</accession>
<proteinExistence type="predicted"/>
<sequence length="92" mass="8758">MASLISGACAPVDSLTTAWSGAARGCKSASPTSAPDVAVSAATAAASTLSSAAVLTFSAAATPATRLLPTVGVVDAASRTTANRIPEPAAQA</sequence>
<organism evidence="1 2">
    <name type="scientific">Macrostomum lignano</name>
    <dbReference type="NCBI Taxonomy" id="282301"/>
    <lineage>
        <taxon>Eukaryota</taxon>
        <taxon>Metazoa</taxon>
        <taxon>Spiralia</taxon>
        <taxon>Lophotrochozoa</taxon>
        <taxon>Platyhelminthes</taxon>
        <taxon>Rhabditophora</taxon>
        <taxon>Macrostomorpha</taxon>
        <taxon>Macrostomida</taxon>
        <taxon>Macrostomidae</taxon>
        <taxon>Macrostomum</taxon>
    </lineage>
</organism>